<comment type="caution">
    <text evidence="1">The sequence shown here is derived from an EMBL/GenBank/DDBJ whole genome shotgun (WGS) entry which is preliminary data.</text>
</comment>
<proteinExistence type="predicted"/>
<sequence>MANFRCERILLRINEMIRDFDPNAGLNHEELAWSLGFEHDYEPGEPQMWDFVSGPGERPRWHSALKGLNVLRQLIDRLEQKSTAAPESSDTTQKQIEALRSLEDKLDTIDTYDRKFSLLAKDLA</sequence>
<dbReference type="RefSeq" id="WP_002652048.1">
    <property type="nucleotide sequence ID" value="NZ_CH672376.1"/>
</dbReference>
<dbReference type="OrthoDB" id="277060at2"/>
<evidence type="ECO:0000313" key="1">
    <source>
        <dbReference type="EMBL" id="EAQ81041.1"/>
    </source>
</evidence>
<accession>A3ZQV1</accession>
<evidence type="ECO:0000313" key="2">
    <source>
        <dbReference type="Proteomes" id="UP000004358"/>
    </source>
</evidence>
<gene>
    <name evidence="1" type="ORF">DSM3645_20757</name>
</gene>
<dbReference type="AlphaFoldDB" id="A3ZQV1"/>
<reference evidence="1 2" key="1">
    <citation type="submission" date="2006-02" db="EMBL/GenBank/DDBJ databases">
        <authorList>
            <person name="Amann R."/>
            <person name="Ferriera S."/>
            <person name="Johnson J."/>
            <person name="Kravitz S."/>
            <person name="Halpern A."/>
            <person name="Remington K."/>
            <person name="Beeson K."/>
            <person name="Tran B."/>
            <person name="Rogers Y.-H."/>
            <person name="Friedman R."/>
            <person name="Venter J.C."/>
        </authorList>
    </citation>
    <scope>NUCLEOTIDE SEQUENCE [LARGE SCALE GENOMIC DNA]</scope>
    <source>
        <strain evidence="1 2">DSM 3645</strain>
    </source>
</reference>
<dbReference type="eggNOG" id="ENOG503491I">
    <property type="taxonomic scope" value="Bacteria"/>
</dbReference>
<dbReference type="EMBL" id="AANZ01000006">
    <property type="protein sequence ID" value="EAQ81041.1"/>
    <property type="molecule type" value="Genomic_DNA"/>
</dbReference>
<dbReference type="Proteomes" id="UP000004358">
    <property type="component" value="Unassembled WGS sequence"/>
</dbReference>
<name>A3ZQV1_9BACT</name>
<dbReference type="HOGENOM" id="CLU_2024562_0_0_0"/>
<protein>
    <submittedName>
        <fullName evidence="1">Uncharacterized protein</fullName>
    </submittedName>
</protein>
<organism evidence="1 2">
    <name type="scientific">Blastopirellula marina DSM 3645</name>
    <dbReference type="NCBI Taxonomy" id="314230"/>
    <lineage>
        <taxon>Bacteria</taxon>
        <taxon>Pseudomonadati</taxon>
        <taxon>Planctomycetota</taxon>
        <taxon>Planctomycetia</taxon>
        <taxon>Pirellulales</taxon>
        <taxon>Pirellulaceae</taxon>
        <taxon>Blastopirellula</taxon>
    </lineage>
</organism>